<dbReference type="InterPro" id="IPR001851">
    <property type="entry name" value="ABC_transp_permease"/>
</dbReference>
<reference evidence="7" key="1">
    <citation type="submission" date="2013-08" db="EMBL/GenBank/DDBJ databases">
        <authorList>
            <person name="Mendez C."/>
            <person name="Richter M."/>
            <person name="Ferrer M."/>
            <person name="Sanchez J."/>
        </authorList>
    </citation>
    <scope>NUCLEOTIDE SEQUENCE</scope>
</reference>
<evidence type="ECO:0000256" key="6">
    <source>
        <dbReference type="SAM" id="Phobius"/>
    </source>
</evidence>
<keyword evidence="3 6" id="KW-0812">Transmembrane</keyword>
<dbReference type="EMBL" id="AUZX01012713">
    <property type="protein sequence ID" value="EQD37996.1"/>
    <property type="molecule type" value="Genomic_DNA"/>
</dbReference>
<dbReference type="PANTHER" id="PTHR47089">
    <property type="entry name" value="ABC TRANSPORTER, PERMEASE PROTEIN"/>
    <property type="match status" value="1"/>
</dbReference>
<dbReference type="PANTHER" id="PTHR47089:SF1">
    <property type="entry name" value="GUANOSINE ABC TRANSPORTER PERMEASE PROTEIN NUPP"/>
    <property type="match status" value="1"/>
</dbReference>
<dbReference type="AlphaFoldDB" id="T0YR43"/>
<evidence type="ECO:0000256" key="4">
    <source>
        <dbReference type="ARBA" id="ARBA00022989"/>
    </source>
</evidence>
<dbReference type="CDD" id="cd06580">
    <property type="entry name" value="TM_PBP1_transp_TpRbsC_like"/>
    <property type="match status" value="1"/>
</dbReference>
<keyword evidence="5 6" id="KW-0472">Membrane</keyword>
<protein>
    <submittedName>
        <fullName evidence="7">Sugar ABC transporter, permease protein</fullName>
    </submittedName>
</protein>
<feature type="non-terminal residue" evidence="7">
    <location>
        <position position="181"/>
    </location>
</feature>
<feature type="transmembrane region" description="Helical" evidence="6">
    <location>
        <begin position="112"/>
        <end position="140"/>
    </location>
</feature>
<reference evidence="7" key="2">
    <citation type="journal article" date="2014" name="ISME J.">
        <title>Microbial stratification in low pH oxic and suboxic macroscopic growths along an acid mine drainage.</title>
        <authorList>
            <person name="Mendez-Garcia C."/>
            <person name="Mesa V."/>
            <person name="Sprenger R.R."/>
            <person name="Richter M."/>
            <person name="Diez M.S."/>
            <person name="Solano J."/>
            <person name="Bargiela R."/>
            <person name="Golyshina O.V."/>
            <person name="Manteca A."/>
            <person name="Ramos J.L."/>
            <person name="Gallego J.R."/>
            <person name="Llorente I."/>
            <person name="Martins Dos Santos V.A."/>
            <person name="Jensen O.N."/>
            <person name="Pelaez A.I."/>
            <person name="Sanchez J."/>
            <person name="Ferrer M."/>
        </authorList>
    </citation>
    <scope>NUCLEOTIDE SEQUENCE</scope>
</reference>
<keyword evidence="4 6" id="KW-1133">Transmembrane helix</keyword>
<gene>
    <name evidence="7" type="ORF">B1A_17281</name>
</gene>
<accession>T0YR43</accession>
<feature type="non-terminal residue" evidence="7">
    <location>
        <position position="1"/>
    </location>
</feature>
<keyword evidence="2" id="KW-1003">Cell membrane</keyword>
<sequence>GPLRAVGTAAAQSPEIAGKYWLPLFVAYPDFHIGIILAMALAVLLWVVQKSTIFGFKTRVVGLKPGTAKAMNMPATRRQFQMMFISGGFAGLGGAIQVLGQVHFMTARMGNYGYAGIAVALVGRLNPLGIILAAIFFGFLDNGAFRVEESSLALPHDMANVIKAVVILVMLVLAGISLRRS</sequence>
<organism evidence="7">
    <name type="scientific">mine drainage metagenome</name>
    <dbReference type="NCBI Taxonomy" id="410659"/>
    <lineage>
        <taxon>unclassified sequences</taxon>
        <taxon>metagenomes</taxon>
        <taxon>ecological metagenomes</taxon>
    </lineage>
</organism>
<comment type="subcellular location">
    <subcellularLocation>
        <location evidence="1">Cell membrane</location>
        <topology evidence="1">Multi-pass membrane protein</topology>
    </subcellularLocation>
</comment>
<feature type="transmembrane region" description="Helical" evidence="6">
    <location>
        <begin position="31"/>
        <end position="48"/>
    </location>
</feature>
<comment type="caution">
    <text evidence="7">The sequence shown here is derived from an EMBL/GenBank/DDBJ whole genome shotgun (WGS) entry which is preliminary data.</text>
</comment>
<evidence type="ECO:0000256" key="2">
    <source>
        <dbReference type="ARBA" id="ARBA00022475"/>
    </source>
</evidence>
<name>T0YR43_9ZZZZ</name>
<dbReference type="Pfam" id="PF02653">
    <property type="entry name" value="BPD_transp_2"/>
    <property type="match status" value="1"/>
</dbReference>
<evidence type="ECO:0000256" key="3">
    <source>
        <dbReference type="ARBA" id="ARBA00022692"/>
    </source>
</evidence>
<feature type="transmembrane region" description="Helical" evidence="6">
    <location>
        <begin position="80"/>
        <end position="100"/>
    </location>
</feature>
<proteinExistence type="predicted"/>
<evidence type="ECO:0000256" key="1">
    <source>
        <dbReference type="ARBA" id="ARBA00004651"/>
    </source>
</evidence>
<evidence type="ECO:0000313" key="7">
    <source>
        <dbReference type="EMBL" id="EQD37996.1"/>
    </source>
</evidence>
<feature type="transmembrane region" description="Helical" evidence="6">
    <location>
        <begin position="161"/>
        <end position="178"/>
    </location>
</feature>
<dbReference type="GO" id="GO:0005886">
    <property type="term" value="C:plasma membrane"/>
    <property type="evidence" value="ECO:0007669"/>
    <property type="project" value="UniProtKB-SubCell"/>
</dbReference>
<dbReference type="GO" id="GO:0022857">
    <property type="term" value="F:transmembrane transporter activity"/>
    <property type="evidence" value="ECO:0007669"/>
    <property type="project" value="InterPro"/>
</dbReference>
<evidence type="ECO:0000256" key="5">
    <source>
        <dbReference type="ARBA" id="ARBA00023136"/>
    </source>
</evidence>